<reference evidence="2" key="1">
    <citation type="submission" date="2019-05" db="EMBL/GenBank/DDBJ databases">
        <title>Annotation for the trematode Paragonimus heterotremus.</title>
        <authorList>
            <person name="Choi Y.-J."/>
        </authorList>
    </citation>
    <scope>NUCLEOTIDE SEQUENCE</scope>
    <source>
        <strain evidence="2">LC</strain>
    </source>
</reference>
<dbReference type="AlphaFoldDB" id="A0A8J4WFW3"/>
<comment type="caution">
    <text evidence="2">The sequence shown here is derived from an EMBL/GenBank/DDBJ whole genome shotgun (WGS) entry which is preliminary data.</text>
</comment>
<feature type="transmembrane region" description="Helical" evidence="1">
    <location>
        <begin position="25"/>
        <end position="45"/>
    </location>
</feature>
<protein>
    <submittedName>
        <fullName evidence="2">Uncharacterized protein</fullName>
    </submittedName>
</protein>
<evidence type="ECO:0000313" key="2">
    <source>
        <dbReference type="EMBL" id="KAF5399503.1"/>
    </source>
</evidence>
<dbReference type="OrthoDB" id="6319288at2759"/>
<evidence type="ECO:0000256" key="1">
    <source>
        <dbReference type="SAM" id="Phobius"/>
    </source>
</evidence>
<accession>A0A8J4WFW3</accession>
<sequence>MTSMQSSGSLHTYLKDMSCRKFNHLKITAIFLPIIWLSLVALGVLTPEDYRWLTLQTTAELYAPIDRDIQRATQNVRGERDFKKLALYMDGKVGSQKLKST</sequence>
<keyword evidence="1" id="KW-1133">Transmembrane helix</keyword>
<organism evidence="2 3">
    <name type="scientific">Paragonimus heterotremus</name>
    <dbReference type="NCBI Taxonomy" id="100268"/>
    <lineage>
        <taxon>Eukaryota</taxon>
        <taxon>Metazoa</taxon>
        <taxon>Spiralia</taxon>
        <taxon>Lophotrochozoa</taxon>
        <taxon>Platyhelminthes</taxon>
        <taxon>Trematoda</taxon>
        <taxon>Digenea</taxon>
        <taxon>Plagiorchiida</taxon>
        <taxon>Troglotremata</taxon>
        <taxon>Troglotrematidae</taxon>
        <taxon>Paragonimus</taxon>
    </lineage>
</organism>
<dbReference type="Proteomes" id="UP000748531">
    <property type="component" value="Unassembled WGS sequence"/>
</dbReference>
<gene>
    <name evidence="2" type="ORF">PHET_07044</name>
</gene>
<dbReference type="EMBL" id="LUCH01003993">
    <property type="protein sequence ID" value="KAF5399503.1"/>
    <property type="molecule type" value="Genomic_DNA"/>
</dbReference>
<keyword evidence="3" id="KW-1185">Reference proteome</keyword>
<evidence type="ECO:0000313" key="3">
    <source>
        <dbReference type="Proteomes" id="UP000748531"/>
    </source>
</evidence>
<name>A0A8J4WFW3_9TREM</name>
<keyword evidence="1" id="KW-0812">Transmembrane</keyword>
<keyword evidence="1" id="KW-0472">Membrane</keyword>
<proteinExistence type="predicted"/>